<dbReference type="EMBL" id="MU007032">
    <property type="protein sequence ID" value="KAF2431362.1"/>
    <property type="molecule type" value="Genomic_DNA"/>
</dbReference>
<dbReference type="InterPro" id="IPR004302">
    <property type="entry name" value="Cellulose/chitin-bd_N"/>
</dbReference>
<name>A0A9P4TZX7_9PEZI</name>
<dbReference type="AlphaFoldDB" id="A0A9P4TZX7"/>
<reference evidence="9" key="1">
    <citation type="journal article" date="2020" name="Stud. Mycol.">
        <title>101 Dothideomycetes genomes: a test case for predicting lifestyles and emergence of pathogens.</title>
        <authorList>
            <person name="Haridas S."/>
            <person name="Albert R."/>
            <person name="Binder M."/>
            <person name="Bloem J."/>
            <person name="Labutti K."/>
            <person name="Salamov A."/>
            <person name="Andreopoulos B."/>
            <person name="Baker S."/>
            <person name="Barry K."/>
            <person name="Bills G."/>
            <person name="Bluhm B."/>
            <person name="Cannon C."/>
            <person name="Castanera R."/>
            <person name="Culley D."/>
            <person name="Daum C."/>
            <person name="Ezra D."/>
            <person name="Gonzalez J."/>
            <person name="Henrissat B."/>
            <person name="Kuo A."/>
            <person name="Liang C."/>
            <person name="Lipzen A."/>
            <person name="Lutzoni F."/>
            <person name="Magnuson J."/>
            <person name="Mondo S."/>
            <person name="Nolan M."/>
            <person name="Ohm R."/>
            <person name="Pangilinan J."/>
            <person name="Park H.-J."/>
            <person name="Ramirez L."/>
            <person name="Alfaro M."/>
            <person name="Sun H."/>
            <person name="Tritt A."/>
            <person name="Yoshinaga Y."/>
            <person name="Zwiers L.-H."/>
            <person name="Turgeon B."/>
            <person name="Goodwin S."/>
            <person name="Spatafora J."/>
            <person name="Crous P."/>
            <person name="Grigoriev I."/>
        </authorList>
    </citation>
    <scope>NUCLEOTIDE SEQUENCE</scope>
    <source>
        <strain evidence="9">CBS 130266</strain>
    </source>
</reference>
<comment type="cofactor">
    <cofactor evidence="1">
        <name>Cu(2+)</name>
        <dbReference type="ChEBI" id="CHEBI:29036"/>
    </cofactor>
</comment>
<keyword evidence="7" id="KW-0732">Signal</keyword>
<accession>A0A9P4TZX7</accession>
<keyword evidence="3" id="KW-0186">Copper</keyword>
<evidence type="ECO:0000256" key="7">
    <source>
        <dbReference type="SAM" id="SignalP"/>
    </source>
</evidence>
<protein>
    <recommendedName>
        <fullName evidence="8">Chitin-binding type-4 domain-containing protein</fullName>
    </recommendedName>
</protein>
<feature type="signal peptide" evidence="7">
    <location>
        <begin position="1"/>
        <end position="19"/>
    </location>
</feature>
<dbReference type="Pfam" id="PF03067">
    <property type="entry name" value="LPMO_10"/>
    <property type="match status" value="1"/>
</dbReference>
<keyword evidence="10" id="KW-1185">Reference proteome</keyword>
<proteinExistence type="inferred from homology"/>
<evidence type="ECO:0000313" key="10">
    <source>
        <dbReference type="Proteomes" id="UP000800235"/>
    </source>
</evidence>
<gene>
    <name evidence="9" type="ORF">EJ08DRAFT_733319</name>
</gene>
<dbReference type="OrthoDB" id="120613at2759"/>
<keyword evidence="5" id="KW-0325">Glycoprotein</keyword>
<sequence length="209" mass="21331">MKITSFTAAAAMLAGTVIAHGNITNPQARLPGPAMKAACGAAAVQAVMADPTTPLEDVTSNGSPKCNIGLCRGAQFQDNMANVQTYAPGQVVAMKAILPIPHEGPMNVSIVDTKTNALMGPPLIEFASYADENLAVLPANNTAFKVTMPTMASGMCTVPGACVMQWFWKGTAAMQTYESCVDFVMAPAGAAAPARAPAAAAVVPVAFSG</sequence>
<evidence type="ECO:0000256" key="4">
    <source>
        <dbReference type="ARBA" id="ARBA00023157"/>
    </source>
</evidence>
<dbReference type="InterPro" id="IPR052282">
    <property type="entry name" value="Starch-active_LPMO"/>
</dbReference>
<evidence type="ECO:0000256" key="3">
    <source>
        <dbReference type="ARBA" id="ARBA00023008"/>
    </source>
</evidence>
<evidence type="ECO:0000313" key="9">
    <source>
        <dbReference type="EMBL" id="KAF2431362.1"/>
    </source>
</evidence>
<comment type="caution">
    <text evidence="9">The sequence shown here is derived from an EMBL/GenBank/DDBJ whole genome shotgun (WGS) entry which is preliminary data.</text>
</comment>
<keyword evidence="2" id="KW-0479">Metal-binding</keyword>
<evidence type="ECO:0000256" key="6">
    <source>
        <dbReference type="ARBA" id="ARBA00034311"/>
    </source>
</evidence>
<evidence type="ECO:0000256" key="5">
    <source>
        <dbReference type="ARBA" id="ARBA00023180"/>
    </source>
</evidence>
<organism evidence="9 10">
    <name type="scientific">Tothia fuscella</name>
    <dbReference type="NCBI Taxonomy" id="1048955"/>
    <lineage>
        <taxon>Eukaryota</taxon>
        <taxon>Fungi</taxon>
        <taxon>Dikarya</taxon>
        <taxon>Ascomycota</taxon>
        <taxon>Pezizomycotina</taxon>
        <taxon>Dothideomycetes</taxon>
        <taxon>Pleosporomycetidae</taxon>
        <taxon>Venturiales</taxon>
        <taxon>Cylindrosympodiaceae</taxon>
        <taxon>Tothia</taxon>
    </lineage>
</organism>
<dbReference type="GO" id="GO:0046872">
    <property type="term" value="F:metal ion binding"/>
    <property type="evidence" value="ECO:0007669"/>
    <property type="project" value="UniProtKB-KW"/>
</dbReference>
<dbReference type="Proteomes" id="UP000800235">
    <property type="component" value="Unassembled WGS sequence"/>
</dbReference>
<feature type="domain" description="Chitin-binding type-4" evidence="8">
    <location>
        <begin position="20"/>
        <end position="183"/>
    </location>
</feature>
<dbReference type="PANTHER" id="PTHR36575">
    <property type="entry name" value="BINDING PROTEIN, PUTATIVE (AFU_ORTHOLOGUE AFUA_1G14430)-RELATED"/>
    <property type="match status" value="1"/>
</dbReference>
<keyword evidence="4" id="KW-1015">Disulfide bond</keyword>
<evidence type="ECO:0000256" key="2">
    <source>
        <dbReference type="ARBA" id="ARBA00022723"/>
    </source>
</evidence>
<evidence type="ECO:0000259" key="8">
    <source>
        <dbReference type="Pfam" id="PF03067"/>
    </source>
</evidence>
<comment type="similarity">
    <text evidence="6">Belongs to the polysaccharide monooxygenase AA13 family.</text>
</comment>
<evidence type="ECO:0000256" key="1">
    <source>
        <dbReference type="ARBA" id="ARBA00001973"/>
    </source>
</evidence>
<feature type="chain" id="PRO_5040115927" description="Chitin-binding type-4 domain-containing protein" evidence="7">
    <location>
        <begin position="20"/>
        <end position="209"/>
    </location>
</feature>
<dbReference type="PANTHER" id="PTHR36575:SF2">
    <property type="entry name" value="CHITIN-BINDING TYPE-4 DOMAIN-CONTAINING PROTEIN-RELATED"/>
    <property type="match status" value="1"/>
</dbReference>